<name>A0A1D2VD97_9ASCO</name>
<keyword evidence="3" id="KW-1185">Reference proteome</keyword>
<dbReference type="RefSeq" id="XP_020045918.1">
    <property type="nucleotide sequence ID" value="XM_020188735.1"/>
</dbReference>
<reference evidence="3" key="1">
    <citation type="submission" date="2016-05" db="EMBL/GenBank/DDBJ databases">
        <title>Comparative genomics of biotechnologically important yeasts.</title>
        <authorList>
            <consortium name="DOE Joint Genome Institute"/>
            <person name="Riley R."/>
            <person name="Haridas S."/>
            <person name="Wolfe K.H."/>
            <person name="Lopes M.R."/>
            <person name="Hittinger C.T."/>
            <person name="Goker M."/>
            <person name="Salamov A."/>
            <person name="Wisecaver J."/>
            <person name="Long T.M."/>
            <person name="Aerts A.L."/>
            <person name="Barry K."/>
            <person name="Choi C."/>
            <person name="Clum A."/>
            <person name="Coughlan A.Y."/>
            <person name="Deshpande S."/>
            <person name="Douglass A.P."/>
            <person name="Hanson S.J."/>
            <person name="Klenk H.-P."/>
            <person name="Labutti K."/>
            <person name="Lapidus A."/>
            <person name="Lindquist E."/>
            <person name="Lipzen A."/>
            <person name="Meier-Kolthoff J.P."/>
            <person name="Ohm R.A."/>
            <person name="Otillar R.P."/>
            <person name="Pangilinan J."/>
            <person name="Peng Y."/>
            <person name="Rokas A."/>
            <person name="Rosa C.A."/>
            <person name="Scheuner C."/>
            <person name="Sibirny A.A."/>
            <person name="Slot J.C."/>
            <person name="Stielow J.B."/>
            <person name="Sun H."/>
            <person name="Kurtzman C.P."/>
            <person name="Blackwell M."/>
            <person name="Grigoriev I.V."/>
            <person name="Jeffries T.W."/>
        </authorList>
    </citation>
    <scope>NUCLEOTIDE SEQUENCE [LARGE SCALE GENOMIC DNA]</scope>
    <source>
        <strain evidence="3">DSM 1968</strain>
    </source>
</reference>
<sequence length="228" mass="25715">MSMPSISTSNPGPGSNISSNQSLSGNGPNASTTSSNAHFEFDYCSNCFNVIAADSNSASRKRLRDDAHDLSNELNHMFNFPAISDNSSKRKQLVKIDSKIHQKTVEMLIQNSKFYYSTLNSHHVNASTQNNRTINAIDDYFHNENNNIKPFWPQISKPNLNLSVNQLFLSTEKTDNELLLVCEICDNNVSISNNNDFNDFKCCLCEKLICSLCKVEKYNTNYCFDCLH</sequence>
<proteinExistence type="predicted"/>
<gene>
    <name evidence="2" type="ORF">ASCRUDRAFT_110033</name>
</gene>
<evidence type="ECO:0000313" key="2">
    <source>
        <dbReference type="EMBL" id="ODV59611.1"/>
    </source>
</evidence>
<dbReference type="Proteomes" id="UP000095038">
    <property type="component" value="Unassembled WGS sequence"/>
</dbReference>
<dbReference type="EMBL" id="KV454485">
    <property type="protein sequence ID" value="ODV59611.1"/>
    <property type="molecule type" value="Genomic_DNA"/>
</dbReference>
<feature type="compositionally biased region" description="Low complexity" evidence="1">
    <location>
        <begin position="7"/>
        <end position="22"/>
    </location>
</feature>
<protein>
    <submittedName>
        <fullName evidence="2">Uncharacterized protein</fullName>
    </submittedName>
</protein>
<evidence type="ECO:0000313" key="3">
    <source>
        <dbReference type="Proteomes" id="UP000095038"/>
    </source>
</evidence>
<feature type="region of interest" description="Disordered" evidence="1">
    <location>
        <begin position="1"/>
        <end position="31"/>
    </location>
</feature>
<dbReference type="AlphaFoldDB" id="A0A1D2VD97"/>
<accession>A0A1D2VD97</accession>
<dbReference type="InParanoid" id="A0A1D2VD97"/>
<organism evidence="2 3">
    <name type="scientific">Ascoidea rubescens DSM 1968</name>
    <dbReference type="NCBI Taxonomy" id="1344418"/>
    <lineage>
        <taxon>Eukaryota</taxon>
        <taxon>Fungi</taxon>
        <taxon>Dikarya</taxon>
        <taxon>Ascomycota</taxon>
        <taxon>Saccharomycotina</taxon>
        <taxon>Saccharomycetes</taxon>
        <taxon>Ascoideaceae</taxon>
        <taxon>Ascoidea</taxon>
    </lineage>
</organism>
<dbReference type="GeneID" id="30962371"/>
<evidence type="ECO:0000256" key="1">
    <source>
        <dbReference type="SAM" id="MobiDB-lite"/>
    </source>
</evidence>